<organism evidence="1 2">
    <name type="scientific">Paramecium octaurelia</name>
    <dbReference type="NCBI Taxonomy" id="43137"/>
    <lineage>
        <taxon>Eukaryota</taxon>
        <taxon>Sar</taxon>
        <taxon>Alveolata</taxon>
        <taxon>Ciliophora</taxon>
        <taxon>Intramacronucleata</taxon>
        <taxon>Oligohymenophorea</taxon>
        <taxon>Peniculida</taxon>
        <taxon>Parameciidae</taxon>
        <taxon>Paramecium</taxon>
    </lineage>
</organism>
<comment type="caution">
    <text evidence="1">The sequence shown here is derived from an EMBL/GenBank/DDBJ whole genome shotgun (WGS) entry which is preliminary data.</text>
</comment>
<keyword evidence="2" id="KW-1185">Reference proteome</keyword>
<dbReference type="Proteomes" id="UP000683925">
    <property type="component" value="Unassembled WGS sequence"/>
</dbReference>
<accession>A0A8S1XIA5</accession>
<dbReference type="EMBL" id="CAJJDP010000122">
    <property type="protein sequence ID" value="CAD8200488.1"/>
    <property type="molecule type" value="Genomic_DNA"/>
</dbReference>
<dbReference type="AlphaFoldDB" id="A0A8S1XIA5"/>
<proteinExistence type="predicted"/>
<sequence length="150" mass="17643">MPEVQDKARRNNNDREESISQLFFNLVTCTFQTEFGYICLDVCVSISLHYISQEYAVSIYQNKPNSKCRLWFLIDLRIQDINTIWFWTQLIINYAYIISIGSEQNNSCKRVLQFKSLRDSCNTNSFGNFSFNFKIPSKFNYGRGLTIINI</sequence>
<protein>
    <submittedName>
        <fullName evidence="1">Uncharacterized protein</fullName>
    </submittedName>
</protein>
<gene>
    <name evidence="1" type="ORF">POCTA_138.1.T1220028</name>
</gene>
<evidence type="ECO:0000313" key="2">
    <source>
        <dbReference type="Proteomes" id="UP000683925"/>
    </source>
</evidence>
<reference evidence="1" key="1">
    <citation type="submission" date="2021-01" db="EMBL/GenBank/DDBJ databases">
        <authorList>
            <consortium name="Genoscope - CEA"/>
            <person name="William W."/>
        </authorList>
    </citation>
    <scope>NUCLEOTIDE SEQUENCE</scope>
</reference>
<evidence type="ECO:0000313" key="1">
    <source>
        <dbReference type="EMBL" id="CAD8200488.1"/>
    </source>
</evidence>
<name>A0A8S1XIA5_PAROT</name>
<dbReference type="OrthoDB" id="2126698at2759"/>